<feature type="transmembrane region" description="Helical" evidence="2">
    <location>
        <begin position="73"/>
        <end position="93"/>
    </location>
</feature>
<gene>
    <name evidence="3" type="ORF">DFH08DRAFT_833217</name>
</gene>
<dbReference type="Proteomes" id="UP001218218">
    <property type="component" value="Unassembled WGS sequence"/>
</dbReference>
<feature type="transmembrane region" description="Helical" evidence="2">
    <location>
        <begin position="12"/>
        <end position="29"/>
    </location>
</feature>
<protein>
    <submittedName>
        <fullName evidence="3">Uncharacterized protein</fullName>
    </submittedName>
</protein>
<dbReference type="AlphaFoldDB" id="A0AAD7F520"/>
<organism evidence="3 4">
    <name type="scientific">Mycena albidolilacea</name>
    <dbReference type="NCBI Taxonomy" id="1033008"/>
    <lineage>
        <taxon>Eukaryota</taxon>
        <taxon>Fungi</taxon>
        <taxon>Dikarya</taxon>
        <taxon>Basidiomycota</taxon>
        <taxon>Agaricomycotina</taxon>
        <taxon>Agaricomycetes</taxon>
        <taxon>Agaricomycetidae</taxon>
        <taxon>Agaricales</taxon>
        <taxon>Marasmiineae</taxon>
        <taxon>Mycenaceae</taxon>
        <taxon>Mycena</taxon>
    </lineage>
</organism>
<keyword evidence="4" id="KW-1185">Reference proteome</keyword>
<comment type="caution">
    <text evidence="3">The sequence shown here is derived from an EMBL/GenBank/DDBJ whole genome shotgun (WGS) entry which is preliminary data.</text>
</comment>
<evidence type="ECO:0000313" key="3">
    <source>
        <dbReference type="EMBL" id="KAJ7369157.1"/>
    </source>
</evidence>
<feature type="region of interest" description="Disordered" evidence="1">
    <location>
        <begin position="42"/>
        <end position="62"/>
    </location>
</feature>
<evidence type="ECO:0000313" key="4">
    <source>
        <dbReference type="Proteomes" id="UP001218218"/>
    </source>
</evidence>
<keyword evidence="2" id="KW-0812">Transmembrane</keyword>
<dbReference type="EMBL" id="JARIHO010000001">
    <property type="protein sequence ID" value="KAJ7369157.1"/>
    <property type="molecule type" value="Genomic_DNA"/>
</dbReference>
<proteinExistence type="predicted"/>
<reference evidence="3" key="1">
    <citation type="submission" date="2023-03" db="EMBL/GenBank/DDBJ databases">
        <title>Massive genome expansion in bonnet fungi (Mycena s.s.) driven by repeated elements and novel gene families across ecological guilds.</title>
        <authorList>
            <consortium name="Lawrence Berkeley National Laboratory"/>
            <person name="Harder C.B."/>
            <person name="Miyauchi S."/>
            <person name="Viragh M."/>
            <person name="Kuo A."/>
            <person name="Thoen E."/>
            <person name="Andreopoulos B."/>
            <person name="Lu D."/>
            <person name="Skrede I."/>
            <person name="Drula E."/>
            <person name="Henrissat B."/>
            <person name="Morin E."/>
            <person name="Kohler A."/>
            <person name="Barry K."/>
            <person name="LaButti K."/>
            <person name="Morin E."/>
            <person name="Salamov A."/>
            <person name="Lipzen A."/>
            <person name="Mereny Z."/>
            <person name="Hegedus B."/>
            <person name="Baldrian P."/>
            <person name="Stursova M."/>
            <person name="Weitz H."/>
            <person name="Taylor A."/>
            <person name="Grigoriev I.V."/>
            <person name="Nagy L.G."/>
            <person name="Martin F."/>
            <person name="Kauserud H."/>
        </authorList>
    </citation>
    <scope>NUCLEOTIDE SEQUENCE</scope>
    <source>
        <strain evidence="3">CBHHK002</strain>
    </source>
</reference>
<name>A0AAD7F520_9AGAR</name>
<keyword evidence="2" id="KW-1133">Transmembrane helix</keyword>
<sequence length="106" mass="11728">MTHPSSLQVSKLLTAPCVLALYILLDYALSSHRVLDLSRPRNRPVAMEEKQTPDPNLIESNGSTSLRHVRTTVFSAFSCLSIPAGLGLVFVFYDADVIQARVTRIE</sequence>
<keyword evidence="2" id="KW-0472">Membrane</keyword>
<accession>A0AAD7F520</accession>
<evidence type="ECO:0000256" key="2">
    <source>
        <dbReference type="SAM" id="Phobius"/>
    </source>
</evidence>
<evidence type="ECO:0000256" key="1">
    <source>
        <dbReference type="SAM" id="MobiDB-lite"/>
    </source>
</evidence>